<proteinExistence type="predicted"/>
<sequence length="252" mass="26907">MRVASIDGCKGGWVAVIVEPGGAMRAERISRVGELFDRPDAPDLAAIDMPIGLPDRIGPKGRAPERLVRPLLGARQSSVFSIPSRAAVAAALDAEAHPEEGLRYRHACAVARATSDPPRALAKQAFHIMPRIGEIDALLCEHPSLRTRLHECHPEVSFWAMNGEAPVPIAKKVKNAPHGPGLVLRRQLLAAQGFGEDITAAARARAIGVGADDLLDACAAAWTARRIAEGRARAFPSPPDRDRHGLPICIQA</sequence>
<protein>
    <submittedName>
        <fullName evidence="1">DUF429 domain-containing protein</fullName>
    </submittedName>
</protein>
<dbReference type="RefSeq" id="WP_258733886.1">
    <property type="nucleotide sequence ID" value="NZ_JANTHZ010000008.1"/>
</dbReference>
<evidence type="ECO:0000313" key="2">
    <source>
        <dbReference type="Proteomes" id="UP001151088"/>
    </source>
</evidence>
<dbReference type="InterPro" id="IPR007362">
    <property type="entry name" value="DUF429"/>
</dbReference>
<dbReference type="AlphaFoldDB" id="A0A9X2PMX9"/>
<dbReference type="Pfam" id="PF04250">
    <property type="entry name" value="DUF429"/>
    <property type="match status" value="1"/>
</dbReference>
<comment type="caution">
    <text evidence="1">The sequence shown here is derived from an EMBL/GenBank/DDBJ whole genome shotgun (WGS) entry which is preliminary data.</text>
</comment>
<dbReference type="Proteomes" id="UP001151088">
    <property type="component" value="Unassembled WGS sequence"/>
</dbReference>
<reference evidence="1" key="1">
    <citation type="submission" date="2022-08" db="EMBL/GenBank/DDBJ databases">
        <authorList>
            <person name="Li F."/>
        </authorList>
    </citation>
    <scope>NUCLEOTIDE SEQUENCE</scope>
    <source>
        <strain evidence="1">MQZ15Z-1</strain>
    </source>
</reference>
<evidence type="ECO:0000313" key="1">
    <source>
        <dbReference type="EMBL" id="MCS0496723.1"/>
    </source>
</evidence>
<organism evidence="1 2">
    <name type="scientific">Ancylobacter mangrovi</name>
    <dbReference type="NCBI Taxonomy" id="2972472"/>
    <lineage>
        <taxon>Bacteria</taxon>
        <taxon>Pseudomonadati</taxon>
        <taxon>Pseudomonadota</taxon>
        <taxon>Alphaproteobacteria</taxon>
        <taxon>Hyphomicrobiales</taxon>
        <taxon>Xanthobacteraceae</taxon>
        <taxon>Ancylobacter</taxon>
    </lineage>
</organism>
<keyword evidence="2" id="KW-1185">Reference proteome</keyword>
<dbReference type="EMBL" id="JANTHZ010000008">
    <property type="protein sequence ID" value="MCS0496723.1"/>
    <property type="molecule type" value="Genomic_DNA"/>
</dbReference>
<gene>
    <name evidence="1" type="ORF">NVS89_16600</name>
</gene>
<name>A0A9X2PMX9_9HYPH</name>
<accession>A0A9X2PMX9</accession>